<dbReference type="SMART" id="SM00647">
    <property type="entry name" value="IBR"/>
    <property type="match status" value="2"/>
</dbReference>
<evidence type="ECO:0000256" key="7">
    <source>
        <dbReference type="ARBA" id="ARBA00022786"/>
    </source>
</evidence>
<feature type="compositionally biased region" description="Basic residues" evidence="10">
    <location>
        <begin position="14"/>
        <end position="23"/>
    </location>
</feature>
<keyword evidence="7" id="KW-0833">Ubl conjugation pathway</keyword>
<dbReference type="EC" id="2.3.2.31" evidence="2"/>
<dbReference type="CDD" id="cd20336">
    <property type="entry name" value="Rcat_RBR"/>
    <property type="match status" value="1"/>
</dbReference>
<feature type="region of interest" description="Disordered" evidence="10">
    <location>
        <begin position="1"/>
        <end position="26"/>
    </location>
</feature>
<evidence type="ECO:0000313" key="13">
    <source>
        <dbReference type="EMBL" id="CAH3147923.1"/>
    </source>
</evidence>
<evidence type="ECO:0000256" key="6">
    <source>
        <dbReference type="ARBA" id="ARBA00022771"/>
    </source>
</evidence>
<dbReference type="Gene3D" id="3.30.40.10">
    <property type="entry name" value="Zinc/RING finger domain, C3HC4 (zinc finger)"/>
    <property type="match status" value="1"/>
</dbReference>
<evidence type="ECO:0000313" key="14">
    <source>
        <dbReference type="Proteomes" id="UP001159405"/>
    </source>
</evidence>
<feature type="region of interest" description="Disordered" evidence="10">
    <location>
        <begin position="143"/>
        <end position="165"/>
    </location>
</feature>
<keyword evidence="8" id="KW-0862">Zinc</keyword>
<evidence type="ECO:0000256" key="2">
    <source>
        <dbReference type="ARBA" id="ARBA00012251"/>
    </source>
</evidence>
<evidence type="ECO:0000259" key="11">
    <source>
        <dbReference type="PROSITE" id="PS50089"/>
    </source>
</evidence>
<dbReference type="Pfam" id="PF22191">
    <property type="entry name" value="IBR_1"/>
    <property type="match status" value="1"/>
</dbReference>
<accession>A0ABN8PRH3</accession>
<evidence type="ECO:0000256" key="1">
    <source>
        <dbReference type="ARBA" id="ARBA00001798"/>
    </source>
</evidence>
<dbReference type="PANTHER" id="PTHR11685">
    <property type="entry name" value="RBR FAMILY RING FINGER AND IBR DOMAIN-CONTAINING"/>
    <property type="match status" value="1"/>
</dbReference>
<dbReference type="PROSITE" id="PS51873">
    <property type="entry name" value="TRIAD"/>
    <property type="match status" value="1"/>
</dbReference>
<dbReference type="EMBL" id="CALNXK010000082">
    <property type="protein sequence ID" value="CAH3147923.1"/>
    <property type="molecule type" value="Genomic_DNA"/>
</dbReference>
<proteinExistence type="predicted"/>
<keyword evidence="4" id="KW-0479">Metal-binding</keyword>
<evidence type="ECO:0000256" key="4">
    <source>
        <dbReference type="ARBA" id="ARBA00022723"/>
    </source>
</evidence>
<dbReference type="Pfam" id="PF01485">
    <property type="entry name" value="IBR"/>
    <property type="match status" value="1"/>
</dbReference>
<reference evidence="13 14" key="1">
    <citation type="submission" date="2022-05" db="EMBL/GenBank/DDBJ databases">
        <authorList>
            <consortium name="Genoscope - CEA"/>
            <person name="William W."/>
        </authorList>
    </citation>
    <scope>NUCLEOTIDE SEQUENCE [LARGE SCALE GENOMIC DNA]</scope>
</reference>
<dbReference type="Gene3D" id="1.20.120.1750">
    <property type="match status" value="1"/>
</dbReference>
<name>A0ABN8PRH3_9CNID</name>
<organism evidence="13 14">
    <name type="scientific">Porites lobata</name>
    <dbReference type="NCBI Taxonomy" id="104759"/>
    <lineage>
        <taxon>Eukaryota</taxon>
        <taxon>Metazoa</taxon>
        <taxon>Cnidaria</taxon>
        <taxon>Anthozoa</taxon>
        <taxon>Hexacorallia</taxon>
        <taxon>Scleractinia</taxon>
        <taxon>Fungiina</taxon>
        <taxon>Poritidae</taxon>
        <taxon>Porites</taxon>
    </lineage>
</organism>
<gene>
    <name evidence="13" type="ORF">PLOB_00046344</name>
</gene>
<comment type="catalytic activity">
    <reaction evidence="1">
        <text>[E2 ubiquitin-conjugating enzyme]-S-ubiquitinyl-L-cysteine + [acceptor protein]-L-lysine = [E2 ubiquitin-conjugating enzyme]-L-cysteine + [acceptor protein]-N(6)-ubiquitinyl-L-lysine.</text>
        <dbReference type="EC" id="2.3.2.31"/>
    </reaction>
</comment>
<evidence type="ECO:0000256" key="10">
    <source>
        <dbReference type="SAM" id="MobiDB-lite"/>
    </source>
</evidence>
<keyword evidence="5" id="KW-0677">Repeat</keyword>
<evidence type="ECO:0000256" key="9">
    <source>
        <dbReference type="PROSITE-ProRule" id="PRU00175"/>
    </source>
</evidence>
<dbReference type="Proteomes" id="UP001159405">
    <property type="component" value="Unassembled WGS sequence"/>
</dbReference>
<feature type="domain" description="RING-type" evidence="11">
    <location>
        <begin position="560"/>
        <end position="611"/>
    </location>
</feature>
<evidence type="ECO:0000256" key="5">
    <source>
        <dbReference type="ARBA" id="ARBA00022737"/>
    </source>
</evidence>
<evidence type="ECO:0000256" key="3">
    <source>
        <dbReference type="ARBA" id="ARBA00022679"/>
    </source>
</evidence>
<sequence length="954" mass="108931">MVWKTGKFGVHSGKTVRSRRSHPKRSEGLLIQTTVENACRKEEQDEGESITYSLGKQNRWLLPEIIKTTSFDLEEREFLGHGDEVVLVERFSNAGNEKRRRPDCFSVFDSSNSSTRKSKRRLARAEDLLSDIKSMKTKYEVSYPHPAGSWPHERESSTRKHRTRLGGRKKDTFLNRTIEEDLSELSNTETLFHVDMDDLRDDDQPHYSKMGVPLTFDLKSLICNSPKKSKNSLKVENGSMQVKSDEECKRTKFGKGEAIYRESGDGMHDAHQSFLAMAEETQPTHMDDWHYHYQPVPERRRIRRHERGRGRGRGRGQGRGRGGYNGYQDGRIVDDETFSSLRWSTDSADPFVTPVEPVQPVKPVKISSQWVSLVLQHQDINPEFLQETWGSMYKEAGCFPRAFFVNVTPQILSSSTKELFVLLRLAKGVSENVAAGVGANIYLVGISNDEYTSGLVQKEFISHIKAKTSKTEIWSLKDIVNVAKTCFLKSITDETEPKEPTFRKSSFSLGVFTELFGWKSEALSLEAAQKEIKKSCIEKTNKLDKLVTMATADSQHQTECGICFMPFECEDPIDTLSYTFLISCGHKFCDDCWRGHVKTQLQQGHTNISCPGYKCTVAVDDVTLMSLLPTWYGKFVTKKLDKILEIHPEWKWCPEDRCTLVVKATTPLSTTDLCDEHVGSPQPVPVVCVCGSMWCFKCQEDAHWPATCEEAKTFRENTKGYAKMVARNQTSPLITSVQIKNCPFCHYPIQKGPGCNHMMCGLCSKEFCWFCLEKWSWDHICKEKVGHNEVELSVDTKHLRSYEHLAVTSRMARSTSVIRRINEKLGKLDRGLNSYRKLPAEVRRDTGKSGRPKKELNHMLENNSLDVLREVFSFKFQAVLAVEGLAMVLSISRDAPNKRLALEFERLVFIVERLDDMLKDFNKCHHRGRLERLKLFLKFGKQSLIVIGKNKITG</sequence>
<dbReference type="SUPFAM" id="SSF57850">
    <property type="entry name" value="RING/U-box"/>
    <property type="match status" value="3"/>
</dbReference>
<keyword evidence="14" id="KW-1185">Reference proteome</keyword>
<feature type="domain" description="RING-type" evidence="12">
    <location>
        <begin position="556"/>
        <end position="791"/>
    </location>
</feature>
<dbReference type="InterPro" id="IPR001841">
    <property type="entry name" value="Znf_RING"/>
</dbReference>
<keyword evidence="6 9" id="KW-0863">Zinc-finger</keyword>
<dbReference type="InterPro" id="IPR044066">
    <property type="entry name" value="TRIAD_supradom"/>
</dbReference>
<feature type="compositionally biased region" description="Basic residues" evidence="10">
    <location>
        <begin position="307"/>
        <end position="318"/>
    </location>
</feature>
<feature type="region of interest" description="Disordered" evidence="10">
    <location>
        <begin position="307"/>
        <end position="329"/>
    </location>
</feature>
<dbReference type="InterPro" id="IPR013083">
    <property type="entry name" value="Znf_RING/FYVE/PHD"/>
</dbReference>
<evidence type="ECO:0000256" key="8">
    <source>
        <dbReference type="ARBA" id="ARBA00022833"/>
    </source>
</evidence>
<dbReference type="CDD" id="cd16773">
    <property type="entry name" value="RING-HC_RBR_TRIAD1"/>
    <property type="match status" value="1"/>
</dbReference>
<dbReference type="InterPro" id="IPR002867">
    <property type="entry name" value="IBR_dom"/>
</dbReference>
<dbReference type="PROSITE" id="PS50089">
    <property type="entry name" value="ZF_RING_2"/>
    <property type="match status" value="1"/>
</dbReference>
<dbReference type="InterPro" id="IPR031127">
    <property type="entry name" value="E3_UB_ligase_RBR"/>
</dbReference>
<evidence type="ECO:0000259" key="12">
    <source>
        <dbReference type="PROSITE" id="PS51873"/>
    </source>
</evidence>
<protein>
    <recommendedName>
        <fullName evidence="2">RBR-type E3 ubiquitin transferase</fullName>
        <ecNumber evidence="2">2.3.2.31</ecNumber>
    </recommendedName>
</protein>
<keyword evidence="3" id="KW-0808">Transferase</keyword>
<comment type="caution">
    <text evidence="13">The sequence shown here is derived from an EMBL/GenBank/DDBJ whole genome shotgun (WGS) entry which is preliminary data.</text>
</comment>